<sequence>MDHARTEPAHWRGRQWVVTGYGIEVLDGMDHVPFSDIPDVDNGRPPWLESLWRRYRTDREDLAAALKVARNLRPGATPAPSKIAA</sequence>
<organism evidence="1 2">
    <name type="scientific">Methylobacterium oryzae</name>
    <dbReference type="NCBI Taxonomy" id="334852"/>
    <lineage>
        <taxon>Bacteria</taxon>
        <taxon>Pseudomonadati</taxon>
        <taxon>Pseudomonadota</taxon>
        <taxon>Alphaproteobacteria</taxon>
        <taxon>Hyphomicrobiales</taxon>
        <taxon>Methylobacteriaceae</taxon>
        <taxon>Methylobacterium</taxon>
    </lineage>
</organism>
<evidence type="ECO:0000313" key="1">
    <source>
        <dbReference type="EMBL" id="MEE7491510.1"/>
    </source>
</evidence>
<keyword evidence="2" id="KW-1185">Reference proteome</keyword>
<dbReference type="EMBL" id="MLCA01000006">
    <property type="protein sequence ID" value="MEE7491510.1"/>
    <property type="molecule type" value="Genomic_DNA"/>
</dbReference>
<gene>
    <name evidence="1" type="ORF">MOTC310_13980</name>
</gene>
<accession>A0ABU7TQI6</accession>
<protein>
    <submittedName>
        <fullName evidence="1">Uncharacterized protein</fullName>
    </submittedName>
</protein>
<proteinExistence type="predicted"/>
<name>A0ABU7TQI6_9HYPH</name>
<reference evidence="1 2" key="1">
    <citation type="journal article" date="2012" name="Genet. Mol. Biol.">
        <title>Analysis of 16S rRNA and mxaF genes revealing insights into Methylobacterium niche-specific plant association.</title>
        <authorList>
            <person name="Dourado M.N."/>
            <person name="Andreote F.D."/>
            <person name="Dini-Andreote F."/>
            <person name="Conti R."/>
            <person name="Araujo J.M."/>
            <person name="Araujo W.L."/>
        </authorList>
    </citation>
    <scope>NUCLEOTIDE SEQUENCE [LARGE SCALE GENOMIC DNA]</scope>
    <source>
        <strain evidence="1 2">TC3-10</strain>
    </source>
</reference>
<dbReference type="Proteomes" id="UP001355206">
    <property type="component" value="Unassembled WGS sequence"/>
</dbReference>
<evidence type="ECO:0000313" key="2">
    <source>
        <dbReference type="Proteomes" id="UP001355206"/>
    </source>
</evidence>
<comment type="caution">
    <text evidence="1">The sequence shown here is derived from an EMBL/GenBank/DDBJ whole genome shotgun (WGS) entry which is preliminary data.</text>
</comment>
<dbReference type="RefSeq" id="WP_331302186.1">
    <property type="nucleotide sequence ID" value="NZ_MLCA01000006.1"/>
</dbReference>